<dbReference type="AlphaFoldDB" id="A0A1H7SBZ3"/>
<dbReference type="CDD" id="cd07377">
    <property type="entry name" value="WHTH_GntR"/>
    <property type="match status" value="1"/>
</dbReference>
<dbReference type="PANTHER" id="PTHR43537:SF5">
    <property type="entry name" value="UXU OPERON TRANSCRIPTIONAL REGULATOR"/>
    <property type="match status" value="1"/>
</dbReference>
<feature type="domain" description="HTH gntR-type" evidence="4">
    <location>
        <begin position="22"/>
        <end position="90"/>
    </location>
</feature>
<accession>A0A1H7SBZ3</accession>
<evidence type="ECO:0000256" key="1">
    <source>
        <dbReference type="ARBA" id="ARBA00023015"/>
    </source>
</evidence>
<dbReference type="SUPFAM" id="SSF48008">
    <property type="entry name" value="GntR ligand-binding domain-like"/>
    <property type="match status" value="1"/>
</dbReference>
<evidence type="ECO:0000313" key="5">
    <source>
        <dbReference type="EMBL" id="SEL69716.1"/>
    </source>
</evidence>
<evidence type="ECO:0000259" key="4">
    <source>
        <dbReference type="PROSITE" id="PS50949"/>
    </source>
</evidence>
<evidence type="ECO:0000256" key="3">
    <source>
        <dbReference type="ARBA" id="ARBA00023163"/>
    </source>
</evidence>
<dbReference type="Pfam" id="PF00392">
    <property type="entry name" value="GntR"/>
    <property type="match status" value="1"/>
</dbReference>
<dbReference type="PRINTS" id="PR00035">
    <property type="entry name" value="HTHGNTR"/>
</dbReference>
<dbReference type="STRING" id="1287727.SAMN05443999_10774"/>
<keyword evidence="6" id="KW-1185">Reference proteome</keyword>
<dbReference type="SMART" id="SM00345">
    <property type="entry name" value="HTH_GNTR"/>
    <property type="match status" value="1"/>
</dbReference>
<proteinExistence type="predicted"/>
<dbReference type="InterPro" id="IPR036390">
    <property type="entry name" value="WH_DNA-bd_sf"/>
</dbReference>
<dbReference type="GO" id="GO:0003677">
    <property type="term" value="F:DNA binding"/>
    <property type="evidence" value="ECO:0007669"/>
    <property type="project" value="UniProtKB-KW"/>
</dbReference>
<keyword evidence="1" id="KW-0805">Transcription regulation</keyword>
<dbReference type="InterPro" id="IPR008920">
    <property type="entry name" value="TF_FadR/GntR_C"/>
</dbReference>
<protein>
    <submittedName>
        <fullName evidence="5">DNA-binding transcriptional regulator, FadR family</fullName>
    </submittedName>
</protein>
<dbReference type="Proteomes" id="UP000199582">
    <property type="component" value="Unassembled WGS sequence"/>
</dbReference>
<dbReference type="InterPro" id="IPR036388">
    <property type="entry name" value="WH-like_DNA-bd_sf"/>
</dbReference>
<dbReference type="InterPro" id="IPR000524">
    <property type="entry name" value="Tscrpt_reg_HTH_GntR"/>
</dbReference>
<dbReference type="Pfam" id="PF07729">
    <property type="entry name" value="FCD"/>
    <property type="match status" value="1"/>
</dbReference>
<dbReference type="Gene3D" id="1.10.10.10">
    <property type="entry name" value="Winged helix-like DNA-binding domain superfamily/Winged helix DNA-binding domain"/>
    <property type="match status" value="1"/>
</dbReference>
<dbReference type="SMART" id="SM00895">
    <property type="entry name" value="FCD"/>
    <property type="match status" value="1"/>
</dbReference>
<dbReference type="SUPFAM" id="SSF46785">
    <property type="entry name" value="Winged helix' DNA-binding domain"/>
    <property type="match status" value="1"/>
</dbReference>
<dbReference type="InterPro" id="IPR011711">
    <property type="entry name" value="GntR_C"/>
</dbReference>
<dbReference type="PROSITE" id="PS50949">
    <property type="entry name" value="HTH_GNTR"/>
    <property type="match status" value="1"/>
</dbReference>
<sequence>MGWTDGWKKDRKMLEKTESDRIAGVPNVVGKILSFIDERRYEPNERLPSERDFADRFNVSRGAVREALAALESMRVIERRPNSGIYLRNSEESSIEALVLRASSGLPFQPEETKDVFEVRSILELQGVRISCDRRRDQDVDRLREILYKTKLAIDSKKTIEAEDEAFHLGIVASTQNRVLLRTVKLFYEFSKQRRIIYFSDYSRGTQAYDDHCEILEAIEARRTDLAVGMMDRHLSRALATWQTLHAAPEQTTK</sequence>
<name>A0A1H7SBZ3_9RHOB</name>
<evidence type="ECO:0000313" key="6">
    <source>
        <dbReference type="Proteomes" id="UP000199582"/>
    </source>
</evidence>
<keyword evidence="3" id="KW-0804">Transcription</keyword>
<dbReference type="PANTHER" id="PTHR43537">
    <property type="entry name" value="TRANSCRIPTIONAL REGULATOR, GNTR FAMILY"/>
    <property type="match status" value="1"/>
</dbReference>
<evidence type="ECO:0000256" key="2">
    <source>
        <dbReference type="ARBA" id="ARBA00023125"/>
    </source>
</evidence>
<dbReference type="GO" id="GO:0003700">
    <property type="term" value="F:DNA-binding transcription factor activity"/>
    <property type="evidence" value="ECO:0007669"/>
    <property type="project" value="InterPro"/>
</dbReference>
<organism evidence="5 6">
    <name type="scientific">Roseovarius azorensis</name>
    <dbReference type="NCBI Taxonomy" id="1287727"/>
    <lineage>
        <taxon>Bacteria</taxon>
        <taxon>Pseudomonadati</taxon>
        <taxon>Pseudomonadota</taxon>
        <taxon>Alphaproteobacteria</taxon>
        <taxon>Rhodobacterales</taxon>
        <taxon>Roseobacteraceae</taxon>
        <taxon>Roseovarius</taxon>
    </lineage>
</organism>
<keyword evidence="2 5" id="KW-0238">DNA-binding</keyword>
<dbReference type="EMBL" id="FOAG01000007">
    <property type="protein sequence ID" value="SEL69716.1"/>
    <property type="molecule type" value="Genomic_DNA"/>
</dbReference>
<dbReference type="Gene3D" id="1.20.120.530">
    <property type="entry name" value="GntR ligand-binding domain-like"/>
    <property type="match status" value="1"/>
</dbReference>
<gene>
    <name evidence="5" type="ORF">SAMN05443999_10774</name>
</gene>
<reference evidence="5 6" key="1">
    <citation type="submission" date="2016-10" db="EMBL/GenBank/DDBJ databases">
        <authorList>
            <person name="de Groot N.N."/>
        </authorList>
    </citation>
    <scope>NUCLEOTIDE SEQUENCE [LARGE SCALE GENOMIC DNA]</scope>
    <source>
        <strain evidence="5 6">DSM 100674</strain>
    </source>
</reference>